<protein>
    <submittedName>
        <fullName evidence="1">Uncharacterized protein</fullName>
    </submittedName>
</protein>
<keyword evidence="2" id="KW-1185">Reference proteome</keyword>
<dbReference type="Gramene" id="evm.model.04.1025">
    <property type="protein sequence ID" value="cds.evm.model.04.1025"/>
    <property type="gene ID" value="evm.TU.04.1025"/>
</dbReference>
<name>A0A803PBE6_CANSA</name>
<dbReference type="EMBL" id="UZAU01000372">
    <property type="status" value="NOT_ANNOTATED_CDS"/>
    <property type="molecule type" value="Genomic_DNA"/>
</dbReference>
<evidence type="ECO:0000313" key="2">
    <source>
        <dbReference type="Proteomes" id="UP000596661"/>
    </source>
</evidence>
<proteinExistence type="predicted"/>
<accession>A0A803PBE6</accession>
<dbReference type="Proteomes" id="UP000596661">
    <property type="component" value="Chromosome 4"/>
</dbReference>
<evidence type="ECO:0000313" key="1">
    <source>
        <dbReference type="EnsemblPlants" id="cds.evm.model.04.1025"/>
    </source>
</evidence>
<reference evidence="1" key="2">
    <citation type="submission" date="2021-03" db="UniProtKB">
        <authorList>
            <consortium name="EnsemblPlants"/>
        </authorList>
    </citation>
    <scope>IDENTIFICATION</scope>
</reference>
<organism evidence="1 2">
    <name type="scientific">Cannabis sativa</name>
    <name type="common">Hemp</name>
    <name type="synonym">Marijuana</name>
    <dbReference type="NCBI Taxonomy" id="3483"/>
    <lineage>
        <taxon>Eukaryota</taxon>
        <taxon>Viridiplantae</taxon>
        <taxon>Streptophyta</taxon>
        <taxon>Embryophyta</taxon>
        <taxon>Tracheophyta</taxon>
        <taxon>Spermatophyta</taxon>
        <taxon>Magnoliopsida</taxon>
        <taxon>eudicotyledons</taxon>
        <taxon>Gunneridae</taxon>
        <taxon>Pentapetalae</taxon>
        <taxon>rosids</taxon>
        <taxon>fabids</taxon>
        <taxon>Rosales</taxon>
        <taxon>Cannabaceae</taxon>
        <taxon>Cannabis</taxon>
    </lineage>
</organism>
<reference evidence="1" key="1">
    <citation type="submission" date="2018-11" db="EMBL/GenBank/DDBJ databases">
        <authorList>
            <person name="Grassa J C."/>
        </authorList>
    </citation>
    <scope>NUCLEOTIDE SEQUENCE [LARGE SCALE GENOMIC DNA]</scope>
</reference>
<dbReference type="EnsemblPlants" id="evm.model.04.1025">
    <property type="protein sequence ID" value="cds.evm.model.04.1025"/>
    <property type="gene ID" value="evm.TU.04.1025"/>
</dbReference>
<sequence length="71" mass="7852">MSVSVPTEFGRLSIPKHKFLIWQAVNSHLLTGDLLVRFAIPLEVKNWCNIKRTGIIASILNASMASTVAMD</sequence>
<dbReference type="AlphaFoldDB" id="A0A803PBE6"/>